<evidence type="ECO:0000256" key="2">
    <source>
        <dbReference type="SAM" id="MobiDB-lite"/>
    </source>
</evidence>
<feature type="compositionally biased region" description="Pro residues" evidence="2">
    <location>
        <begin position="266"/>
        <end position="276"/>
    </location>
</feature>
<dbReference type="PROSITE" id="PS51781">
    <property type="entry name" value="SH3B"/>
    <property type="match status" value="1"/>
</dbReference>
<keyword evidence="5" id="KW-1185">Reference proteome</keyword>
<comment type="similarity">
    <text evidence="1">Belongs to the N-acetylmuramoyl-L-alanine amidase 2 family.</text>
</comment>
<dbReference type="SMART" id="SM00287">
    <property type="entry name" value="SH3b"/>
    <property type="match status" value="1"/>
</dbReference>
<evidence type="ECO:0000313" key="4">
    <source>
        <dbReference type="EMBL" id="AKQ08521.1"/>
    </source>
</evidence>
<name>A0A218KCB3_9CAUD</name>
<dbReference type="Pfam" id="PF08239">
    <property type="entry name" value="SH3_3"/>
    <property type="match status" value="1"/>
</dbReference>
<accession>A0A218KCB3</accession>
<gene>
    <name evidence="4" type="ORF">PBC2_206</name>
</gene>
<evidence type="ECO:0000313" key="5">
    <source>
        <dbReference type="Proteomes" id="UP000223102"/>
    </source>
</evidence>
<dbReference type="EMBL" id="KT070867">
    <property type="protein sequence ID" value="AKQ08521.1"/>
    <property type="molecule type" value="Genomic_DNA"/>
</dbReference>
<feature type="region of interest" description="Disordered" evidence="2">
    <location>
        <begin position="45"/>
        <end position="65"/>
    </location>
</feature>
<organism evidence="4 5">
    <name type="scientific">Bacillus phage PBC2</name>
    <dbReference type="NCBI Taxonomy" id="1675029"/>
    <lineage>
        <taxon>Viruses</taxon>
        <taxon>Duplodnaviria</taxon>
        <taxon>Heunggongvirae</taxon>
        <taxon>Uroviricota</taxon>
        <taxon>Caudoviricetes</taxon>
        <taxon>Andregratiavirinae</taxon>
        <taxon>Haetaevirus</taxon>
        <taxon>Haetaevirus PBC2</taxon>
    </lineage>
</organism>
<dbReference type="Proteomes" id="UP000223102">
    <property type="component" value="Segment"/>
</dbReference>
<sequence length="486" mass="55423">MKEMAVQAIDKEQERLKKAHDEKMKLYDKEIEKINSVYDAKFKQMDEKKSEDNYQEELGNKNADRQKLQDKINVLSKDNSIGGRKKLAEAMAELDKLDQEINKFKQERQDELLRKALEDQKEQEIKEMEGKKEQADLEHEKDIERLEKEKEAVSKKWDSMIEDERRWAEMKDQFTKGNFDVLQNELTSMYMMLGELESGYFNRLTDSWNKFGEEVKKQIKEMFGQDIDNLIFDNDSLMNDMKGTMGSNPYQMFEGEVLRPNDPARPMKPVPEPPPKTNDDSFESNDRNDPNRGKAGYVQAEDGSWVPANFWDIPKKGRVTGVTSDSYLNIRNAPSTNGGVVRRILNGANVEILGEDGEWWKVKFSNKNGTSTGYANKKYIKAFDTGGYTGDNVPDEGALALLHKKELVLNERQTSHILDSAKIMEKVGNMLPKINATSMSSKLATAGSIVSNVSYGDIYVTVEGGDKKKADSIAGEIMKGMRKRGR</sequence>
<feature type="region of interest" description="Disordered" evidence="2">
    <location>
        <begin position="257"/>
        <end position="299"/>
    </location>
</feature>
<dbReference type="Gene3D" id="2.30.30.40">
    <property type="entry name" value="SH3 Domains"/>
    <property type="match status" value="1"/>
</dbReference>
<proteinExistence type="inferred from homology"/>
<protein>
    <recommendedName>
        <fullName evidence="3">SH3b domain-containing protein</fullName>
    </recommendedName>
</protein>
<evidence type="ECO:0000256" key="1">
    <source>
        <dbReference type="ARBA" id="ARBA00007553"/>
    </source>
</evidence>
<evidence type="ECO:0000259" key="3">
    <source>
        <dbReference type="PROSITE" id="PS51781"/>
    </source>
</evidence>
<feature type="domain" description="SH3b" evidence="3">
    <location>
        <begin position="314"/>
        <end position="384"/>
    </location>
</feature>
<dbReference type="InterPro" id="IPR003646">
    <property type="entry name" value="SH3-like_bac-type"/>
</dbReference>
<reference evidence="4 5" key="1">
    <citation type="submission" date="2015-06" db="EMBL/GenBank/DDBJ databases">
        <title>Complete genome sequence of Bacillus cereus phage PBC2.</title>
        <authorList>
            <person name="Kong M."/>
            <person name="Ryu S."/>
        </authorList>
    </citation>
    <scope>NUCLEOTIDE SEQUENCE [LARGE SCALE GENOMIC DNA]</scope>
</reference>